<organism evidence="11 12">
    <name type="scientific">Anaerococcus tetradius</name>
    <dbReference type="NCBI Taxonomy" id="33036"/>
    <lineage>
        <taxon>Bacteria</taxon>
        <taxon>Bacillati</taxon>
        <taxon>Bacillota</taxon>
        <taxon>Tissierellia</taxon>
        <taxon>Tissierellales</taxon>
        <taxon>Peptoniphilaceae</taxon>
        <taxon>Anaerococcus</taxon>
    </lineage>
</organism>
<gene>
    <name evidence="11" type="ORF">HMPREF3200_00561</name>
</gene>
<dbReference type="InterPro" id="IPR002305">
    <property type="entry name" value="aa-tRNA-synth_Ic"/>
</dbReference>
<dbReference type="SUPFAM" id="SSF52374">
    <property type="entry name" value="Nucleotidylyl transferase"/>
    <property type="match status" value="1"/>
</dbReference>
<evidence type="ECO:0000313" key="11">
    <source>
        <dbReference type="EMBL" id="KWZ78696.1"/>
    </source>
</evidence>
<keyword evidence="3 10" id="KW-0436">Ligase</keyword>
<evidence type="ECO:0000256" key="6">
    <source>
        <dbReference type="ARBA" id="ARBA00022917"/>
    </source>
</evidence>
<keyword evidence="12" id="KW-1185">Reference proteome</keyword>
<dbReference type="STRING" id="33036.HMPREF3200_00561"/>
<evidence type="ECO:0000256" key="1">
    <source>
        <dbReference type="ARBA" id="ARBA00005594"/>
    </source>
</evidence>
<dbReference type="AlphaFoldDB" id="A0A133KGP0"/>
<evidence type="ECO:0000256" key="10">
    <source>
        <dbReference type="RuleBase" id="RU363036"/>
    </source>
</evidence>
<dbReference type="EC" id="6.1.1.2" evidence="2 9"/>
<dbReference type="InterPro" id="IPR050203">
    <property type="entry name" value="Trp-tRNA_synthetase"/>
</dbReference>
<dbReference type="PROSITE" id="PS00178">
    <property type="entry name" value="AA_TRNA_LIGASE_I"/>
    <property type="match status" value="1"/>
</dbReference>
<dbReference type="Gene3D" id="1.10.240.10">
    <property type="entry name" value="Tyrosyl-Transfer RNA Synthetase"/>
    <property type="match status" value="1"/>
</dbReference>
<evidence type="ECO:0000256" key="7">
    <source>
        <dbReference type="ARBA" id="ARBA00023146"/>
    </source>
</evidence>
<dbReference type="InterPro" id="IPR014729">
    <property type="entry name" value="Rossmann-like_a/b/a_fold"/>
</dbReference>
<dbReference type="Proteomes" id="UP000070383">
    <property type="component" value="Unassembled WGS sequence"/>
</dbReference>
<dbReference type="GO" id="GO:0006436">
    <property type="term" value="P:tryptophanyl-tRNA aminoacylation"/>
    <property type="evidence" value="ECO:0007669"/>
    <property type="project" value="UniProtKB-UniRule"/>
</dbReference>
<dbReference type="InterPro" id="IPR002306">
    <property type="entry name" value="Trp-tRNA-ligase"/>
</dbReference>
<proteinExistence type="inferred from homology"/>
<dbReference type="InterPro" id="IPR001412">
    <property type="entry name" value="aa-tRNA-synth_I_CS"/>
</dbReference>
<comment type="similarity">
    <text evidence="1 10">Belongs to the class-I aminoacyl-tRNA synthetase family.</text>
</comment>
<keyword evidence="7 10" id="KW-0030">Aminoacyl-tRNA synthetase</keyword>
<accession>A0A133KGP0</accession>
<dbReference type="GO" id="GO:0005829">
    <property type="term" value="C:cytosol"/>
    <property type="evidence" value="ECO:0007669"/>
    <property type="project" value="TreeGrafter"/>
</dbReference>
<dbReference type="PRINTS" id="PR01039">
    <property type="entry name" value="TRNASYNTHTRP"/>
</dbReference>
<reference evidence="12" key="1">
    <citation type="submission" date="2016-01" db="EMBL/GenBank/DDBJ databases">
        <authorList>
            <person name="Mitreva M."/>
            <person name="Pepin K.H."/>
            <person name="Mihindukulasuriya K.A."/>
            <person name="Fulton R."/>
            <person name="Fronick C."/>
            <person name="O'Laughlin M."/>
            <person name="Miner T."/>
            <person name="Herter B."/>
            <person name="Rosa B.A."/>
            <person name="Cordes M."/>
            <person name="Tomlinson C."/>
            <person name="Wollam A."/>
            <person name="Palsikar V.B."/>
            <person name="Mardis E.R."/>
            <person name="Wilson R.K."/>
        </authorList>
    </citation>
    <scope>NUCLEOTIDE SEQUENCE [LARGE SCALE GENOMIC DNA]</scope>
    <source>
        <strain evidence="12">MJR8151</strain>
    </source>
</reference>
<evidence type="ECO:0000313" key="12">
    <source>
        <dbReference type="Proteomes" id="UP000070383"/>
    </source>
</evidence>
<comment type="caution">
    <text evidence="11">The sequence shown here is derived from an EMBL/GenBank/DDBJ whole genome shotgun (WGS) entry which is preliminary data.</text>
</comment>
<protein>
    <recommendedName>
        <fullName evidence="2 9">Tryptophan--tRNA ligase</fullName>
        <ecNumber evidence="2 9">6.1.1.2</ecNumber>
    </recommendedName>
</protein>
<dbReference type="Pfam" id="PF00579">
    <property type="entry name" value="tRNA-synt_1b"/>
    <property type="match status" value="1"/>
</dbReference>
<evidence type="ECO:0000256" key="4">
    <source>
        <dbReference type="ARBA" id="ARBA00022741"/>
    </source>
</evidence>
<dbReference type="FunFam" id="3.40.50.620:FF:000094">
    <property type="entry name" value="Tryptophan--tRNA ligase"/>
    <property type="match status" value="1"/>
</dbReference>
<dbReference type="GO" id="GO:0004830">
    <property type="term" value="F:tryptophan-tRNA ligase activity"/>
    <property type="evidence" value="ECO:0007669"/>
    <property type="project" value="UniProtKB-UniRule"/>
</dbReference>
<dbReference type="Gene3D" id="3.40.50.620">
    <property type="entry name" value="HUPs"/>
    <property type="match status" value="1"/>
</dbReference>
<keyword evidence="4 10" id="KW-0547">Nucleotide-binding</keyword>
<dbReference type="PATRIC" id="fig|33036.3.peg.558"/>
<dbReference type="NCBIfam" id="TIGR00233">
    <property type="entry name" value="trpS"/>
    <property type="match status" value="1"/>
</dbReference>
<evidence type="ECO:0000256" key="2">
    <source>
        <dbReference type="ARBA" id="ARBA00013161"/>
    </source>
</evidence>
<keyword evidence="6 10" id="KW-0648">Protein biosynthesis</keyword>
<keyword evidence="5 10" id="KW-0067">ATP-binding</keyword>
<evidence type="ECO:0000256" key="9">
    <source>
        <dbReference type="NCBIfam" id="TIGR00233"/>
    </source>
</evidence>
<comment type="catalytic activity">
    <reaction evidence="8">
        <text>tRNA(Trp) + L-tryptophan + ATP = L-tryptophyl-tRNA(Trp) + AMP + diphosphate + H(+)</text>
        <dbReference type="Rhea" id="RHEA:24080"/>
        <dbReference type="Rhea" id="RHEA-COMP:9671"/>
        <dbReference type="Rhea" id="RHEA-COMP:9705"/>
        <dbReference type="ChEBI" id="CHEBI:15378"/>
        <dbReference type="ChEBI" id="CHEBI:30616"/>
        <dbReference type="ChEBI" id="CHEBI:33019"/>
        <dbReference type="ChEBI" id="CHEBI:57912"/>
        <dbReference type="ChEBI" id="CHEBI:78442"/>
        <dbReference type="ChEBI" id="CHEBI:78535"/>
        <dbReference type="ChEBI" id="CHEBI:456215"/>
        <dbReference type="EC" id="6.1.1.2"/>
    </reaction>
</comment>
<dbReference type="GO" id="GO:0005524">
    <property type="term" value="F:ATP binding"/>
    <property type="evidence" value="ECO:0007669"/>
    <property type="project" value="UniProtKB-KW"/>
</dbReference>
<evidence type="ECO:0000256" key="3">
    <source>
        <dbReference type="ARBA" id="ARBA00022598"/>
    </source>
</evidence>
<dbReference type="FunFam" id="1.10.240.10:FF:000005">
    <property type="entry name" value="Tryptophan--tRNA ligase"/>
    <property type="match status" value="1"/>
</dbReference>
<evidence type="ECO:0000256" key="8">
    <source>
        <dbReference type="ARBA" id="ARBA00049929"/>
    </source>
</evidence>
<sequence>MPTLQVRIIRWKVTPSPFLNKEEILKDIILTGDRPTGRLHLGHYVGSLRNRVRMQEEANYDRMYVMIADSQALTDNFDNPGKIRENLIEVALDYLSVGLDPNKVTFFVQSQVEELTELTFYFLNLVSLSRLERNPTVKAEIKLRNFETSLPAGFIIYPVSQAADILLFDANIVPVGEDQEPMLEQAREIARSFNNIYGETFIEPKAVLPEEKIARRMPGIDGAAKMSKSLGNAIYLADDKKTLKKKVMSMYTDPDHINIDDPGKIEGNIVFTYLDVFAKDSHFERFLPEYENLDALKAHYKRGGLGDVKCKKFLIKVLEDELEPIRQRRAQYEKDLDSVFKILEEGTKKAREKGRSKIEEVKKAMGINYFEDKDLIKFLEEKYK</sequence>
<dbReference type="PANTHER" id="PTHR43766">
    <property type="entry name" value="TRYPTOPHAN--TRNA LIGASE, MITOCHONDRIAL"/>
    <property type="match status" value="1"/>
</dbReference>
<evidence type="ECO:0000256" key="5">
    <source>
        <dbReference type="ARBA" id="ARBA00022840"/>
    </source>
</evidence>
<dbReference type="EMBL" id="LRPM01000020">
    <property type="protein sequence ID" value="KWZ78696.1"/>
    <property type="molecule type" value="Genomic_DNA"/>
</dbReference>
<name>A0A133KGP0_9FIRM</name>
<dbReference type="PANTHER" id="PTHR43766:SF1">
    <property type="entry name" value="TRYPTOPHAN--TRNA LIGASE, MITOCHONDRIAL"/>
    <property type="match status" value="1"/>
</dbReference>
<dbReference type="CDD" id="cd00806">
    <property type="entry name" value="TrpRS_core"/>
    <property type="match status" value="1"/>
</dbReference>